<dbReference type="Pfam" id="PF20439">
    <property type="entry name" value="SpoIVA_C"/>
    <property type="match status" value="1"/>
</dbReference>
<dbReference type="Proteomes" id="UP000823927">
    <property type="component" value="Unassembled WGS sequence"/>
</dbReference>
<evidence type="ECO:0000259" key="3">
    <source>
        <dbReference type="Pfam" id="PF20439"/>
    </source>
</evidence>
<dbReference type="SUPFAM" id="SSF52540">
    <property type="entry name" value="P-loop containing nucleoside triphosphate hydrolases"/>
    <property type="match status" value="1"/>
</dbReference>
<dbReference type="Pfam" id="PF20438">
    <property type="entry name" value="SpoIVA_middle"/>
    <property type="match status" value="1"/>
</dbReference>
<evidence type="ECO:0000313" key="4">
    <source>
        <dbReference type="EMBL" id="HIS46174.1"/>
    </source>
</evidence>
<name>A0A9D1F266_9FIRM</name>
<comment type="caution">
    <text evidence="4">The sequence shown here is derived from an EMBL/GenBank/DDBJ whole genome shotgun (WGS) entry which is preliminary data.</text>
</comment>
<dbReference type="Gene3D" id="3.40.50.300">
    <property type="entry name" value="P-loop containing nucleotide triphosphate hydrolases"/>
    <property type="match status" value="1"/>
</dbReference>
<feature type="domain" description="Sporulation stage IV protein A C-terminal" evidence="3">
    <location>
        <begin position="415"/>
        <end position="490"/>
    </location>
</feature>
<evidence type="ECO:0000313" key="5">
    <source>
        <dbReference type="Proteomes" id="UP000823927"/>
    </source>
</evidence>
<dbReference type="Pfam" id="PF09547">
    <property type="entry name" value="SpoIVA_ATPase"/>
    <property type="match status" value="1"/>
</dbReference>
<reference evidence="4" key="2">
    <citation type="journal article" date="2021" name="PeerJ">
        <title>Extensive microbial diversity within the chicken gut microbiome revealed by metagenomics and culture.</title>
        <authorList>
            <person name="Gilroy R."/>
            <person name="Ravi A."/>
            <person name="Getino M."/>
            <person name="Pursley I."/>
            <person name="Horton D.L."/>
            <person name="Alikhan N.F."/>
            <person name="Baker D."/>
            <person name="Gharbi K."/>
            <person name="Hall N."/>
            <person name="Watson M."/>
            <person name="Adriaenssens E.M."/>
            <person name="Foster-Nyarko E."/>
            <person name="Jarju S."/>
            <person name="Secka A."/>
            <person name="Antonio M."/>
            <person name="Oren A."/>
            <person name="Chaudhuri R.R."/>
            <person name="La Ragione R."/>
            <person name="Hildebrand F."/>
            <person name="Pallen M.J."/>
        </authorList>
    </citation>
    <scope>NUCLEOTIDE SEQUENCE</scope>
    <source>
        <strain evidence="4">CHK178-757</strain>
    </source>
</reference>
<dbReference type="InterPro" id="IPR046840">
    <property type="entry name" value="SpoIVA_C"/>
</dbReference>
<dbReference type="InterPro" id="IPR027417">
    <property type="entry name" value="P-loop_NTPase"/>
</dbReference>
<proteinExistence type="predicted"/>
<dbReference type="InterPro" id="IPR046841">
    <property type="entry name" value="SpoIVA_middle"/>
</dbReference>
<dbReference type="GO" id="GO:0043934">
    <property type="term" value="P:sporulation"/>
    <property type="evidence" value="ECO:0007669"/>
    <property type="project" value="InterPro"/>
</dbReference>
<feature type="domain" description="Stage IV sporulation protein A middle" evidence="2">
    <location>
        <begin position="237"/>
        <end position="414"/>
    </location>
</feature>
<protein>
    <submittedName>
        <fullName evidence="4">Stage IV sporulation protein A</fullName>
    </submittedName>
</protein>
<dbReference type="AlphaFoldDB" id="A0A9D1F266"/>
<evidence type="ECO:0000259" key="1">
    <source>
        <dbReference type="Pfam" id="PF09547"/>
    </source>
</evidence>
<dbReference type="CDD" id="cd00882">
    <property type="entry name" value="Ras_like_GTPase"/>
    <property type="match status" value="1"/>
</dbReference>
<dbReference type="InterPro" id="IPR014201">
    <property type="entry name" value="Spore_IV_A"/>
</dbReference>
<organism evidence="4 5">
    <name type="scientific">Candidatus Scybalocola faecigallinarum</name>
    <dbReference type="NCBI Taxonomy" id="2840941"/>
    <lineage>
        <taxon>Bacteria</taxon>
        <taxon>Bacillati</taxon>
        <taxon>Bacillota</taxon>
        <taxon>Clostridia</taxon>
        <taxon>Lachnospirales</taxon>
        <taxon>Lachnospiraceae</taxon>
        <taxon>Lachnospiraceae incertae sedis</taxon>
        <taxon>Candidatus Scybalocola (ex Gilroy et al. 2021)</taxon>
    </lineage>
</organism>
<gene>
    <name evidence="4" type="primary">spoIVA</name>
    <name evidence="4" type="ORF">IAB46_01195</name>
</gene>
<dbReference type="PIRSF" id="PIRSF007466">
    <property type="entry name" value="SpoIVA"/>
    <property type="match status" value="1"/>
</dbReference>
<sequence>MEQFNVYKDIQARTGGEIYIGVVGPVRTGKSTFIRRFMEQIMIPNMEEKDRAIATDEVPVSGKGKMITTVEPKVIPKNAVSVQLDADISVKMRLIDCVGFMVEGATGHMEEDKERMVKTPWFDEEIPFSRAAHAGTEKVIRDHSTIGIVMTCDGSFGELERPMFEEPEELTVNELKKIGKPFVIVINSARPYSDSTRQLADQLSAKYGVAAIAVNCEQLRKEDIQRIMEALLMEFPVCQINFYTPKWLDILPVQHPLKAAVLESVRAYLAKVNVIRDVRLWQELLKNDYMDKFFIEEMNMATGIVKITLTFEMKYYYELLSGILGCSIRGEYELFKVMKELVAKKMEFDKVAQAIDEVRQKGYGVVTAGKSEIQIMEPELVKHGNKFGVNIRASAPSIHMISAGIETEIAPIVGTQQQAQDLVDYIRSAQSGSREAIWDTLIFGKSIGELVDEGMKGKIAKLNDECQQKLQETLRKIINDSRGNIIFVII</sequence>
<feature type="domain" description="Stage IV sporulation protein A ATPase" evidence="1">
    <location>
        <begin position="1"/>
        <end position="236"/>
    </location>
</feature>
<dbReference type="EMBL" id="DVIT01000005">
    <property type="protein sequence ID" value="HIS46174.1"/>
    <property type="molecule type" value="Genomic_DNA"/>
</dbReference>
<dbReference type="InterPro" id="IPR046842">
    <property type="entry name" value="SpoIVA_ATPase"/>
</dbReference>
<dbReference type="NCBIfam" id="TIGR02836">
    <property type="entry name" value="spore_IV_A"/>
    <property type="match status" value="1"/>
</dbReference>
<reference evidence="4" key="1">
    <citation type="submission" date="2020-10" db="EMBL/GenBank/DDBJ databases">
        <authorList>
            <person name="Gilroy R."/>
        </authorList>
    </citation>
    <scope>NUCLEOTIDE SEQUENCE</scope>
    <source>
        <strain evidence="4">CHK178-757</strain>
    </source>
</reference>
<evidence type="ECO:0000259" key="2">
    <source>
        <dbReference type="Pfam" id="PF20438"/>
    </source>
</evidence>
<dbReference type="GO" id="GO:0005524">
    <property type="term" value="F:ATP binding"/>
    <property type="evidence" value="ECO:0007669"/>
    <property type="project" value="InterPro"/>
</dbReference>
<dbReference type="GO" id="GO:0016887">
    <property type="term" value="F:ATP hydrolysis activity"/>
    <property type="evidence" value="ECO:0007669"/>
    <property type="project" value="InterPro"/>
</dbReference>
<accession>A0A9D1F266</accession>